<evidence type="ECO:0000259" key="2">
    <source>
        <dbReference type="PROSITE" id="PS50222"/>
    </source>
</evidence>
<proteinExistence type="predicted"/>
<sequence length="167" mass="19254">MSVLASLGLKQGRTLEDCKRMIRKVDVDGDGMVDYREFKKLMKGGGFSALERVAIFKQEQLYQVFLLRIHGTRLRQSIIDTCWQEAKQSHQSCLIGAGALDYMSYTGVVDIVGLQWDYNFEPTRLQQEKQKAFCRVETNPRPIKWSCQEKFKSEQGREMNPCKSNSC</sequence>
<dbReference type="InterPro" id="IPR018247">
    <property type="entry name" value="EF_Hand_1_Ca_BS"/>
</dbReference>
<dbReference type="Pfam" id="PF00036">
    <property type="entry name" value="EF-hand_1"/>
    <property type="match status" value="1"/>
</dbReference>
<dbReference type="Gene3D" id="1.10.238.10">
    <property type="entry name" value="EF-hand"/>
    <property type="match status" value="1"/>
</dbReference>
<evidence type="ECO:0000256" key="1">
    <source>
        <dbReference type="ARBA" id="ARBA00022837"/>
    </source>
</evidence>
<keyword evidence="1" id="KW-0106">Calcium</keyword>
<dbReference type="SUPFAM" id="SSF47473">
    <property type="entry name" value="EF-hand"/>
    <property type="match status" value="1"/>
</dbReference>
<dbReference type="PROSITE" id="PS00018">
    <property type="entry name" value="EF_HAND_1"/>
    <property type="match status" value="1"/>
</dbReference>
<dbReference type="GO" id="GO:0005509">
    <property type="term" value="F:calcium ion binding"/>
    <property type="evidence" value="ECO:0007669"/>
    <property type="project" value="InterPro"/>
</dbReference>
<dbReference type="PROSITE" id="PS50222">
    <property type="entry name" value="EF_HAND_2"/>
    <property type="match status" value="1"/>
</dbReference>
<feature type="domain" description="EF-hand" evidence="2">
    <location>
        <begin position="13"/>
        <end position="48"/>
    </location>
</feature>
<dbReference type="AlphaFoldDB" id="A0A6N2L308"/>
<evidence type="ECO:0000313" key="3">
    <source>
        <dbReference type="EMBL" id="VFU34532.1"/>
    </source>
</evidence>
<dbReference type="EMBL" id="CAADRP010001013">
    <property type="protein sequence ID" value="VFU34532.1"/>
    <property type="molecule type" value="Genomic_DNA"/>
</dbReference>
<dbReference type="InterPro" id="IPR002048">
    <property type="entry name" value="EF_hand_dom"/>
</dbReference>
<dbReference type="SMART" id="SM00054">
    <property type="entry name" value="EFh"/>
    <property type="match status" value="1"/>
</dbReference>
<name>A0A6N2L308_SALVM</name>
<reference evidence="3" key="1">
    <citation type="submission" date="2019-03" db="EMBL/GenBank/DDBJ databases">
        <authorList>
            <person name="Mank J."/>
            <person name="Almeida P."/>
        </authorList>
    </citation>
    <scope>NUCLEOTIDE SEQUENCE</scope>
    <source>
        <strain evidence="3">78183</strain>
    </source>
</reference>
<gene>
    <name evidence="3" type="ORF">SVIM_LOCUS165880</name>
</gene>
<organism evidence="3">
    <name type="scientific">Salix viminalis</name>
    <name type="common">Common osier</name>
    <name type="synonym">Basket willow</name>
    <dbReference type="NCBI Taxonomy" id="40686"/>
    <lineage>
        <taxon>Eukaryota</taxon>
        <taxon>Viridiplantae</taxon>
        <taxon>Streptophyta</taxon>
        <taxon>Embryophyta</taxon>
        <taxon>Tracheophyta</taxon>
        <taxon>Spermatophyta</taxon>
        <taxon>Magnoliopsida</taxon>
        <taxon>eudicotyledons</taxon>
        <taxon>Gunneridae</taxon>
        <taxon>Pentapetalae</taxon>
        <taxon>rosids</taxon>
        <taxon>fabids</taxon>
        <taxon>Malpighiales</taxon>
        <taxon>Salicaceae</taxon>
        <taxon>Saliceae</taxon>
        <taxon>Salix</taxon>
    </lineage>
</organism>
<dbReference type="InterPro" id="IPR011992">
    <property type="entry name" value="EF-hand-dom_pair"/>
</dbReference>
<protein>
    <recommendedName>
        <fullName evidence="2">EF-hand domain-containing protein</fullName>
    </recommendedName>
</protein>
<accession>A0A6N2L308</accession>
<dbReference type="CDD" id="cd00051">
    <property type="entry name" value="EFh"/>
    <property type="match status" value="1"/>
</dbReference>